<accession>A0ABQ1DWZ6</accession>
<name>A0ABQ1DWZ6_9FIRM</name>
<organism evidence="3 4">
    <name type="scientific">Butyricicoccus faecihominis</name>
    <dbReference type="NCBI Taxonomy" id="1712515"/>
    <lineage>
        <taxon>Bacteria</taxon>
        <taxon>Bacillati</taxon>
        <taxon>Bacillota</taxon>
        <taxon>Clostridia</taxon>
        <taxon>Eubacteriales</taxon>
        <taxon>Butyricicoccaceae</taxon>
        <taxon>Butyricicoccus</taxon>
    </lineage>
</organism>
<evidence type="ECO:0000256" key="1">
    <source>
        <dbReference type="SAM" id="Coils"/>
    </source>
</evidence>
<comment type="caution">
    <text evidence="3">The sequence shown here is derived from an EMBL/GenBank/DDBJ whole genome shotgun (WGS) entry which is preliminary data.</text>
</comment>
<feature type="transmembrane region" description="Helical" evidence="2">
    <location>
        <begin position="140"/>
        <end position="162"/>
    </location>
</feature>
<keyword evidence="4" id="KW-1185">Reference proteome</keyword>
<evidence type="ECO:0000256" key="2">
    <source>
        <dbReference type="SAM" id="Phobius"/>
    </source>
</evidence>
<evidence type="ECO:0008006" key="5">
    <source>
        <dbReference type="Google" id="ProtNLM"/>
    </source>
</evidence>
<keyword evidence="1" id="KW-0175">Coiled coil</keyword>
<evidence type="ECO:0000313" key="3">
    <source>
        <dbReference type="EMBL" id="GFO87251.1"/>
    </source>
</evidence>
<keyword evidence="2" id="KW-0812">Transmembrane</keyword>
<keyword evidence="2" id="KW-0472">Membrane</keyword>
<protein>
    <recommendedName>
        <fullName evidence="5">LXG domain-containing protein</fullName>
    </recommendedName>
</protein>
<dbReference type="RefSeq" id="WP_118728839.1">
    <property type="nucleotide sequence ID" value="NZ_BLYJ01000003.1"/>
</dbReference>
<dbReference type="Proteomes" id="UP000620147">
    <property type="component" value="Unassembled WGS sequence"/>
</dbReference>
<gene>
    <name evidence="3" type="ORF">BUFA31_04150</name>
</gene>
<keyword evidence="2" id="KW-1133">Transmembrane helix</keyword>
<proteinExistence type="predicted"/>
<evidence type="ECO:0000313" key="4">
    <source>
        <dbReference type="Proteomes" id="UP000620147"/>
    </source>
</evidence>
<dbReference type="EMBL" id="BLYJ01000003">
    <property type="protein sequence ID" value="GFO87251.1"/>
    <property type="molecule type" value="Genomic_DNA"/>
</dbReference>
<reference evidence="3 4" key="1">
    <citation type="submission" date="2020-06" db="EMBL/GenBank/DDBJ databases">
        <title>Characterization of fructooligosaccharide metabolism and fructooligosaccharide-degrading enzymes in human commensal butyrate producers.</title>
        <authorList>
            <person name="Tanno H."/>
            <person name="Fujii T."/>
            <person name="Hirano K."/>
            <person name="Maeno S."/>
            <person name="Tonozuka T."/>
            <person name="Sakamoto M."/>
            <person name="Ohkuma M."/>
            <person name="Tochio T."/>
            <person name="Endo A."/>
        </authorList>
    </citation>
    <scope>NUCLEOTIDE SEQUENCE [LARGE SCALE GENOMIC DNA]</scope>
    <source>
        <strain evidence="3 4">JCM 31056</strain>
    </source>
</reference>
<sequence length="207" mass="22858">MSDLALLKQSAVKGSIRNVLIDEFGNIAKTLAPKIIDAVVKLKTRKLTVLSKALDTTLPKLLETVDKGVAAAFAPDQQTVDYSKAMLDLLKYQMTIIQNDNTLSLSERNAQLDDLTIRYNEYQSQLEQYKDHDAGRKKSFIGSIVAGTSAVIGAAGIAAFVAHPKDLSSIIKTHQRTKATKHVFDGLFDTFKSIFSISHIFRNLFTK</sequence>
<feature type="coiled-coil region" evidence="1">
    <location>
        <begin position="105"/>
        <end position="132"/>
    </location>
</feature>